<dbReference type="InterPro" id="IPR051010">
    <property type="entry name" value="BCAA_transport"/>
</dbReference>
<protein>
    <recommendedName>
        <fullName evidence="7">Receptor ligand binding region domain-containing protein</fullName>
    </recommendedName>
</protein>
<evidence type="ECO:0000313" key="9">
    <source>
        <dbReference type="Proteomes" id="UP000247498"/>
    </source>
</evidence>
<evidence type="ECO:0000259" key="7">
    <source>
        <dbReference type="Pfam" id="PF01094"/>
    </source>
</evidence>
<comment type="caution">
    <text evidence="8">The sequence shown here is derived from an EMBL/GenBank/DDBJ whole genome shotgun (WGS) entry which is preliminary data.</text>
</comment>
<dbReference type="InterPro" id="IPR000337">
    <property type="entry name" value="GPCR_3"/>
</dbReference>
<proteinExistence type="predicted"/>
<dbReference type="PANTHER" id="PTHR30483:SF6">
    <property type="entry name" value="PERIPLASMIC BINDING PROTEIN OF ABC TRANSPORTER FOR NATURAL AMINO ACIDS"/>
    <property type="match status" value="1"/>
</dbReference>
<name>A0A2V0P3J8_9CHLO</name>
<evidence type="ECO:0000256" key="6">
    <source>
        <dbReference type="ARBA" id="ARBA00023180"/>
    </source>
</evidence>
<dbReference type="EMBL" id="BDRX01000051">
    <property type="protein sequence ID" value="GBF94436.1"/>
    <property type="molecule type" value="Genomic_DNA"/>
</dbReference>
<dbReference type="AlphaFoldDB" id="A0A2V0P3J8"/>
<evidence type="ECO:0000256" key="2">
    <source>
        <dbReference type="ARBA" id="ARBA00022692"/>
    </source>
</evidence>
<dbReference type="Pfam" id="PF01094">
    <property type="entry name" value="ANF_receptor"/>
    <property type="match status" value="1"/>
</dbReference>
<keyword evidence="2" id="KW-0812">Transmembrane</keyword>
<gene>
    <name evidence="8" type="ORF">Rsub_07250</name>
</gene>
<dbReference type="Proteomes" id="UP000247498">
    <property type="component" value="Unassembled WGS sequence"/>
</dbReference>
<evidence type="ECO:0000256" key="4">
    <source>
        <dbReference type="ARBA" id="ARBA00023136"/>
    </source>
</evidence>
<dbReference type="InterPro" id="IPR001828">
    <property type="entry name" value="ANF_lig-bd_rcpt"/>
</dbReference>
<dbReference type="GO" id="GO:0004930">
    <property type="term" value="F:G protein-coupled receptor activity"/>
    <property type="evidence" value="ECO:0007669"/>
    <property type="project" value="InterPro"/>
</dbReference>
<keyword evidence="5" id="KW-0675">Receptor</keyword>
<comment type="subcellular location">
    <subcellularLocation>
        <location evidence="1">Membrane</location>
        <topology evidence="1">Multi-pass membrane protein</topology>
    </subcellularLocation>
</comment>
<dbReference type="Gene3D" id="3.40.50.2300">
    <property type="match status" value="2"/>
</dbReference>
<dbReference type="SUPFAM" id="SSF53822">
    <property type="entry name" value="Periplasmic binding protein-like I"/>
    <property type="match status" value="1"/>
</dbReference>
<keyword evidence="6" id="KW-0325">Glycoprotein</keyword>
<dbReference type="InterPro" id="IPR028082">
    <property type="entry name" value="Peripla_BP_I"/>
</dbReference>
<keyword evidence="4" id="KW-0472">Membrane</keyword>
<keyword evidence="9" id="KW-1185">Reference proteome</keyword>
<evidence type="ECO:0000256" key="5">
    <source>
        <dbReference type="ARBA" id="ARBA00023170"/>
    </source>
</evidence>
<dbReference type="OrthoDB" id="5597995at2759"/>
<evidence type="ECO:0000313" key="8">
    <source>
        <dbReference type="EMBL" id="GBF94436.1"/>
    </source>
</evidence>
<dbReference type="PRINTS" id="PR00248">
    <property type="entry name" value="GPCRMGR"/>
</dbReference>
<sequence length="287" mass="30102">MIGEVCSSASLGALGVINKYQLPLVSPAATSPALTIEGDMFFRTVPSDRYQGMFDARQMLAEGVVNCVIASTSDSYGQELAYNFIAAYTRDGGRAHPIELPPGGDKNASAVVDAVREEGADGVFLATNDMQWSADVIKAVREANLTIGVTIFGGDSLMDGTVPALIGAAAAAGVRGSEVAPGSPEFQAAFQEFTAGRNISFVAKAAHAYDAAVALMEAFARAEEPKTGPQIAAALSKVKFAGESGPIEFDESGDLKFDQSNSTAYYTILEYFPDGSMGPEAKESWRP</sequence>
<reference evidence="8 9" key="1">
    <citation type="journal article" date="2018" name="Sci. Rep.">
        <title>Raphidocelis subcapitata (=Pseudokirchneriella subcapitata) provides an insight into genome evolution and environmental adaptations in the Sphaeropleales.</title>
        <authorList>
            <person name="Suzuki S."/>
            <person name="Yamaguchi H."/>
            <person name="Nakajima N."/>
            <person name="Kawachi M."/>
        </authorList>
    </citation>
    <scope>NUCLEOTIDE SEQUENCE [LARGE SCALE GENOMIC DNA]</scope>
    <source>
        <strain evidence="8 9">NIES-35</strain>
    </source>
</reference>
<evidence type="ECO:0000256" key="3">
    <source>
        <dbReference type="ARBA" id="ARBA00022989"/>
    </source>
</evidence>
<evidence type="ECO:0000256" key="1">
    <source>
        <dbReference type="ARBA" id="ARBA00004141"/>
    </source>
</evidence>
<dbReference type="InParanoid" id="A0A2V0P3J8"/>
<feature type="domain" description="Receptor ligand binding region" evidence="7">
    <location>
        <begin position="1"/>
        <end position="256"/>
    </location>
</feature>
<keyword evidence="3" id="KW-1133">Transmembrane helix</keyword>
<accession>A0A2V0P3J8</accession>
<dbReference type="GO" id="GO:0016020">
    <property type="term" value="C:membrane"/>
    <property type="evidence" value="ECO:0007669"/>
    <property type="project" value="UniProtKB-SubCell"/>
</dbReference>
<organism evidence="8 9">
    <name type="scientific">Raphidocelis subcapitata</name>
    <dbReference type="NCBI Taxonomy" id="307507"/>
    <lineage>
        <taxon>Eukaryota</taxon>
        <taxon>Viridiplantae</taxon>
        <taxon>Chlorophyta</taxon>
        <taxon>core chlorophytes</taxon>
        <taxon>Chlorophyceae</taxon>
        <taxon>CS clade</taxon>
        <taxon>Sphaeropleales</taxon>
        <taxon>Selenastraceae</taxon>
        <taxon>Raphidocelis</taxon>
    </lineage>
</organism>
<dbReference type="PANTHER" id="PTHR30483">
    <property type="entry name" value="LEUCINE-SPECIFIC-BINDING PROTEIN"/>
    <property type="match status" value="1"/>
</dbReference>
<dbReference type="STRING" id="307507.A0A2V0P3J8"/>